<organism evidence="9 10">
    <name type="scientific">Mariniblastus fucicola</name>
    <dbReference type="NCBI Taxonomy" id="980251"/>
    <lineage>
        <taxon>Bacteria</taxon>
        <taxon>Pseudomonadati</taxon>
        <taxon>Planctomycetota</taxon>
        <taxon>Planctomycetia</taxon>
        <taxon>Pirellulales</taxon>
        <taxon>Pirellulaceae</taxon>
        <taxon>Mariniblastus</taxon>
    </lineage>
</organism>
<comment type="cofactor">
    <cofactor evidence="1">
        <name>Fe(2+)</name>
        <dbReference type="ChEBI" id="CHEBI:29033"/>
    </cofactor>
</comment>
<reference evidence="9 10" key="1">
    <citation type="submission" date="2019-08" db="EMBL/GenBank/DDBJ databases">
        <title>Deep-cultivation of Planctomycetes and their phenomic and genomic characterization uncovers novel biology.</title>
        <authorList>
            <person name="Wiegand S."/>
            <person name="Jogler M."/>
            <person name="Boedeker C."/>
            <person name="Pinto D."/>
            <person name="Vollmers J."/>
            <person name="Rivas-Marin E."/>
            <person name="Kohn T."/>
            <person name="Peeters S.H."/>
            <person name="Heuer A."/>
            <person name="Rast P."/>
            <person name="Oberbeckmann S."/>
            <person name="Bunk B."/>
            <person name="Jeske O."/>
            <person name="Meyerdierks A."/>
            <person name="Storesund J.E."/>
            <person name="Kallscheuer N."/>
            <person name="Luecker S."/>
            <person name="Lage O.M."/>
            <person name="Pohl T."/>
            <person name="Merkel B.J."/>
            <person name="Hornburger P."/>
            <person name="Mueller R.-W."/>
            <person name="Bruemmer F."/>
            <person name="Labrenz M."/>
            <person name="Spormann A.M."/>
            <person name="Op den Camp H."/>
            <person name="Overmann J."/>
            <person name="Amann R."/>
            <person name="Jetten M.S.M."/>
            <person name="Mascher T."/>
            <person name="Medema M.H."/>
            <person name="Devos D.P."/>
            <person name="Kaster A.-K."/>
            <person name="Ovreas L."/>
            <person name="Rohde M."/>
            <person name="Galperin M.Y."/>
            <person name="Jogler C."/>
        </authorList>
    </citation>
    <scope>NUCLEOTIDE SEQUENCE [LARGE SCALE GENOMIC DNA]</scope>
    <source>
        <strain evidence="9 10">FC18</strain>
    </source>
</reference>
<dbReference type="RefSeq" id="WP_075082731.1">
    <property type="nucleotide sequence ID" value="NZ_CP042912.1"/>
</dbReference>
<evidence type="ECO:0000256" key="7">
    <source>
        <dbReference type="ARBA" id="ARBA00023004"/>
    </source>
</evidence>
<dbReference type="STRING" id="980251.GCA_001642875_04933"/>
<dbReference type="GO" id="GO:0005506">
    <property type="term" value="F:iron ion binding"/>
    <property type="evidence" value="ECO:0007669"/>
    <property type="project" value="InterPro"/>
</dbReference>
<evidence type="ECO:0000313" key="10">
    <source>
        <dbReference type="Proteomes" id="UP000322214"/>
    </source>
</evidence>
<dbReference type="Proteomes" id="UP000322214">
    <property type="component" value="Chromosome"/>
</dbReference>
<evidence type="ECO:0000256" key="2">
    <source>
        <dbReference type="ARBA" id="ARBA00002752"/>
    </source>
</evidence>
<evidence type="ECO:0000313" key="9">
    <source>
        <dbReference type="EMBL" id="QEG25009.1"/>
    </source>
</evidence>
<dbReference type="InterPro" id="IPR014710">
    <property type="entry name" value="RmlC-like_jellyroll"/>
</dbReference>
<keyword evidence="5 9" id="KW-0223">Dioxygenase</keyword>
<accession>A0A5B9PHC5</accession>
<dbReference type="NCBIfam" id="TIGR03037">
    <property type="entry name" value="anthran_nbaC"/>
    <property type="match status" value="1"/>
</dbReference>
<dbReference type="EC" id="1.13.11.6" evidence="8"/>
<evidence type="ECO:0000256" key="1">
    <source>
        <dbReference type="ARBA" id="ARBA00001954"/>
    </source>
</evidence>
<gene>
    <name evidence="9" type="primary">nbaC</name>
    <name evidence="9" type="ORF">MFFC18_49320</name>
</gene>
<name>A0A5B9PHC5_9BACT</name>
<keyword evidence="4" id="KW-0479">Metal-binding</keyword>
<dbReference type="InterPro" id="IPR011051">
    <property type="entry name" value="RmlC_Cupin_sf"/>
</dbReference>
<keyword evidence="6 9" id="KW-0560">Oxidoreductase</keyword>
<comment type="function">
    <text evidence="2">Catalyzes the oxidative ring opening of 3-hydroxyanthranilate to 2-amino-3-carboxymuconate semialdehyde, which spontaneously cyclizes to quinolinate.</text>
</comment>
<keyword evidence="10" id="KW-1185">Reference proteome</keyword>
<dbReference type="OrthoDB" id="5002379at2"/>
<protein>
    <recommendedName>
        <fullName evidence="8">3-hydroxyanthranilate 3,4-dioxygenase</fullName>
        <ecNumber evidence="8">1.13.11.6</ecNumber>
    </recommendedName>
</protein>
<dbReference type="EMBL" id="CP042912">
    <property type="protein sequence ID" value="QEG25009.1"/>
    <property type="molecule type" value="Genomic_DNA"/>
</dbReference>
<evidence type="ECO:0000256" key="6">
    <source>
        <dbReference type="ARBA" id="ARBA00023002"/>
    </source>
</evidence>
<proteinExistence type="predicted"/>
<evidence type="ECO:0000256" key="5">
    <source>
        <dbReference type="ARBA" id="ARBA00022964"/>
    </source>
</evidence>
<keyword evidence="7" id="KW-0408">Iron</keyword>
<dbReference type="PANTHER" id="PTHR15497">
    <property type="entry name" value="3-HYDROXYANTHRANILATE 3,4-DIOXYGENASE"/>
    <property type="match status" value="1"/>
</dbReference>
<dbReference type="GO" id="GO:0019363">
    <property type="term" value="P:pyridine nucleotide biosynthetic process"/>
    <property type="evidence" value="ECO:0007669"/>
    <property type="project" value="UniProtKB-KW"/>
</dbReference>
<dbReference type="GO" id="GO:0000334">
    <property type="term" value="F:3-hydroxyanthranilate 3,4-dioxygenase activity"/>
    <property type="evidence" value="ECO:0007669"/>
    <property type="project" value="UniProtKB-EC"/>
</dbReference>
<sequence length="184" mass="21481">MASPPFNLMKWIEDHKDEFKVPVMNKQFYKEANDVIVFVSMGPNTRNDYHVNVTEELFYQLKGDIAVRIRPLDGSPPHDVVIREGEMWLLPAHVPHRPQRPDDTLGLIVEFPRPEGSVDKLQWYCNNDEHLVHEAEFRLKHIDEDLHKVMDNFWNGPEKVRTCPVCKTVVERAGEFRIEDAQPA</sequence>
<keyword evidence="3" id="KW-0662">Pyridine nucleotide biosynthesis</keyword>
<evidence type="ECO:0000256" key="4">
    <source>
        <dbReference type="ARBA" id="ARBA00022723"/>
    </source>
</evidence>
<dbReference type="Gene3D" id="2.60.120.10">
    <property type="entry name" value="Jelly Rolls"/>
    <property type="match status" value="1"/>
</dbReference>
<dbReference type="CDD" id="cd06123">
    <property type="entry name" value="cupin_HAO"/>
    <property type="match status" value="1"/>
</dbReference>
<dbReference type="AlphaFoldDB" id="A0A5B9PHC5"/>
<dbReference type="KEGG" id="mff:MFFC18_49320"/>
<dbReference type="InterPro" id="IPR010329">
    <property type="entry name" value="3hydroanth_dOase"/>
</dbReference>
<dbReference type="PANTHER" id="PTHR15497:SF1">
    <property type="entry name" value="3-HYDROXYANTHRANILATE 3,4-DIOXYGENASE"/>
    <property type="match status" value="1"/>
</dbReference>
<dbReference type="SUPFAM" id="SSF51182">
    <property type="entry name" value="RmlC-like cupins"/>
    <property type="match status" value="1"/>
</dbReference>
<evidence type="ECO:0000256" key="8">
    <source>
        <dbReference type="NCBIfam" id="TIGR03037"/>
    </source>
</evidence>
<evidence type="ECO:0000256" key="3">
    <source>
        <dbReference type="ARBA" id="ARBA00022642"/>
    </source>
</evidence>
<dbReference type="Pfam" id="PF06052">
    <property type="entry name" value="3-HAO"/>
    <property type="match status" value="1"/>
</dbReference>